<proteinExistence type="predicted"/>
<dbReference type="Pfam" id="PF07690">
    <property type="entry name" value="MFS_1"/>
    <property type="match status" value="1"/>
</dbReference>
<feature type="transmembrane region" description="Helical" evidence="5">
    <location>
        <begin position="268"/>
        <end position="291"/>
    </location>
</feature>
<dbReference type="EMBL" id="JACARG010000014">
    <property type="protein sequence ID" value="NWE12982.1"/>
    <property type="molecule type" value="Genomic_DNA"/>
</dbReference>
<dbReference type="InterPro" id="IPR036259">
    <property type="entry name" value="MFS_trans_sf"/>
</dbReference>
<feature type="transmembrane region" description="Helical" evidence="5">
    <location>
        <begin position="231"/>
        <end position="247"/>
    </location>
</feature>
<keyword evidence="2 5" id="KW-0812">Transmembrane</keyword>
<evidence type="ECO:0000256" key="1">
    <source>
        <dbReference type="ARBA" id="ARBA00004141"/>
    </source>
</evidence>
<organism evidence="7 8">
    <name type="scientific">Pseudomonas yamanorum</name>
    <dbReference type="NCBI Taxonomy" id="515393"/>
    <lineage>
        <taxon>Bacteria</taxon>
        <taxon>Pseudomonadati</taxon>
        <taxon>Pseudomonadota</taxon>
        <taxon>Gammaproteobacteria</taxon>
        <taxon>Pseudomonadales</taxon>
        <taxon>Pseudomonadaceae</taxon>
        <taxon>Pseudomonas</taxon>
    </lineage>
</organism>
<feature type="transmembrane region" description="Helical" evidence="5">
    <location>
        <begin position="84"/>
        <end position="103"/>
    </location>
</feature>
<name>A0A7Y8EED1_9PSED</name>
<reference evidence="7 8" key="1">
    <citation type="submission" date="2020-04" db="EMBL/GenBank/DDBJ databases">
        <title>Molecular characterization of pseudomonads from Agaricus bisporus reveal novel blotch 2 pathogens in Western Europe.</title>
        <authorList>
            <person name="Taparia T."/>
            <person name="Krijger M."/>
            <person name="Haynes E."/>
            <person name="Elpinstone J.G."/>
            <person name="Noble R."/>
            <person name="Van Der Wolf J."/>
        </authorList>
    </citation>
    <scope>NUCLEOTIDE SEQUENCE [LARGE SCALE GENOMIC DNA]</scope>
    <source>
        <strain evidence="7 8">IPO3782</strain>
    </source>
</reference>
<evidence type="ECO:0000256" key="3">
    <source>
        <dbReference type="ARBA" id="ARBA00022989"/>
    </source>
</evidence>
<feature type="transmembrane region" description="Helical" evidence="5">
    <location>
        <begin position="53"/>
        <end position="72"/>
    </location>
</feature>
<dbReference type="PANTHER" id="PTHR23501">
    <property type="entry name" value="MAJOR FACILITATOR SUPERFAMILY"/>
    <property type="match status" value="1"/>
</dbReference>
<feature type="transmembrane region" description="Helical" evidence="5">
    <location>
        <begin position="362"/>
        <end position="385"/>
    </location>
</feature>
<dbReference type="GO" id="GO:0022857">
    <property type="term" value="F:transmembrane transporter activity"/>
    <property type="evidence" value="ECO:0007669"/>
    <property type="project" value="InterPro"/>
</dbReference>
<evidence type="ECO:0000313" key="8">
    <source>
        <dbReference type="Proteomes" id="UP000531950"/>
    </source>
</evidence>
<accession>A0A7Y8EED1</accession>
<sequence length="495" mass="51901">MHTQDSSWGELLRGKNATRSLALSGGIALYATNTYIATTILPSVVAEIGGLELYAWSTTLYVVASILGSALTSKLLQHTGPRRAYAVATLVFMVGVLICALAPSMPVMLAGRFIQGLGGGVLLALCYSMIQLVFEERLWPRAMALVSGMWGVATLVGPAVGGVFAEMDAWRLAFGAMVPVSLAYMVLTSRALPPRDTTEAATARLPVPQLVLLAGAVLAVCAGSVSSLPGWNLLGIATCAVLVWLLIRKESKATVRLLPRDALKFSTPLCALYATTCLLVIGMSSEIFMPYFLQHLHGQSPLIAGYMAALMAAGWTVSEILSSGWTGRGPHRAIVAGPLFIVAGLIMLAITTPIASQGEWTLLAPICLGLFLVGFGIGLGWPHLLTRILQVASEQDKDTAASSITTLQLFAMAMGAALAGVISNMAGINDVASNTGVANAARWLFALFTLAPVLALVMALRATRTKAIDGAHLDLGIAQPAPITTAVSNNGKHRP</sequence>
<comment type="caution">
    <text evidence="7">The sequence shown here is derived from an EMBL/GenBank/DDBJ whole genome shotgun (WGS) entry which is preliminary data.</text>
</comment>
<keyword evidence="3 5" id="KW-1133">Transmembrane helix</keyword>
<evidence type="ECO:0000259" key="6">
    <source>
        <dbReference type="PROSITE" id="PS50850"/>
    </source>
</evidence>
<dbReference type="RefSeq" id="WP_177077007.1">
    <property type="nucleotide sequence ID" value="NZ_JACAOQ010000005.1"/>
</dbReference>
<evidence type="ECO:0000256" key="2">
    <source>
        <dbReference type="ARBA" id="ARBA00022692"/>
    </source>
</evidence>
<feature type="transmembrane region" description="Helical" evidence="5">
    <location>
        <begin position="142"/>
        <end position="164"/>
    </location>
</feature>
<comment type="subcellular location">
    <subcellularLocation>
        <location evidence="1">Membrane</location>
        <topology evidence="1">Multi-pass membrane protein</topology>
    </subcellularLocation>
</comment>
<evidence type="ECO:0000256" key="5">
    <source>
        <dbReference type="SAM" id="Phobius"/>
    </source>
</evidence>
<feature type="transmembrane region" description="Helical" evidence="5">
    <location>
        <begin position="440"/>
        <end position="460"/>
    </location>
</feature>
<dbReference type="PROSITE" id="PS50850">
    <property type="entry name" value="MFS"/>
    <property type="match status" value="1"/>
</dbReference>
<evidence type="ECO:0000313" key="7">
    <source>
        <dbReference type="EMBL" id="NWE12982.1"/>
    </source>
</evidence>
<evidence type="ECO:0000256" key="4">
    <source>
        <dbReference type="ARBA" id="ARBA00023136"/>
    </source>
</evidence>
<dbReference type="InterPro" id="IPR020846">
    <property type="entry name" value="MFS_dom"/>
</dbReference>
<feature type="transmembrane region" description="Helical" evidence="5">
    <location>
        <begin position="406"/>
        <end position="428"/>
    </location>
</feature>
<feature type="transmembrane region" description="Helical" evidence="5">
    <location>
        <begin position="333"/>
        <end position="356"/>
    </location>
</feature>
<dbReference type="Gene3D" id="1.20.1250.20">
    <property type="entry name" value="MFS general substrate transporter like domains"/>
    <property type="match status" value="2"/>
</dbReference>
<feature type="transmembrane region" description="Helical" evidence="5">
    <location>
        <begin position="303"/>
        <end position="321"/>
    </location>
</feature>
<feature type="transmembrane region" description="Helical" evidence="5">
    <location>
        <begin position="170"/>
        <end position="187"/>
    </location>
</feature>
<dbReference type="SUPFAM" id="SSF103473">
    <property type="entry name" value="MFS general substrate transporter"/>
    <property type="match status" value="1"/>
</dbReference>
<dbReference type="AlphaFoldDB" id="A0A7Y8EED1"/>
<dbReference type="PANTHER" id="PTHR23501:SF154">
    <property type="entry name" value="MULTIDRUG-EFFLUX TRANSPORTER RV1634-RELATED"/>
    <property type="match status" value="1"/>
</dbReference>
<feature type="transmembrane region" description="Helical" evidence="5">
    <location>
        <begin position="207"/>
        <end position="225"/>
    </location>
</feature>
<feature type="transmembrane region" description="Helical" evidence="5">
    <location>
        <begin position="109"/>
        <end position="130"/>
    </location>
</feature>
<keyword evidence="4 5" id="KW-0472">Membrane</keyword>
<dbReference type="InterPro" id="IPR011701">
    <property type="entry name" value="MFS"/>
</dbReference>
<feature type="transmembrane region" description="Helical" evidence="5">
    <location>
        <begin position="21"/>
        <end position="41"/>
    </location>
</feature>
<feature type="domain" description="Major facilitator superfamily (MFS) profile" evidence="6">
    <location>
        <begin position="19"/>
        <end position="464"/>
    </location>
</feature>
<dbReference type="Proteomes" id="UP000531950">
    <property type="component" value="Unassembled WGS sequence"/>
</dbReference>
<protein>
    <submittedName>
        <fullName evidence="7">MFS transporter</fullName>
    </submittedName>
</protein>
<dbReference type="GO" id="GO:0005886">
    <property type="term" value="C:plasma membrane"/>
    <property type="evidence" value="ECO:0007669"/>
    <property type="project" value="TreeGrafter"/>
</dbReference>
<gene>
    <name evidence="7" type="ORF">HX822_08560</name>
</gene>